<keyword evidence="2" id="KW-0285">Flavoprotein</keyword>
<dbReference type="GO" id="GO:0106141">
    <property type="term" value="F:flavin prenyltransferase activity"/>
    <property type="evidence" value="ECO:0007669"/>
    <property type="project" value="UniProtKB-EC"/>
</dbReference>
<dbReference type="EC" id="2.5.1.129" evidence="6"/>
<comment type="caution">
    <text evidence="8">The sequence shown here is derived from an EMBL/GenBank/DDBJ whole genome shotgun (WGS) entry which is preliminary data.</text>
</comment>
<dbReference type="NCBIfam" id="TIGR00421">
    <property type="entry name" value="ubiX_pad"/>
    <property type="match status" value="1"/>
</dbReference>
<dbReference type="FunFam" id="3.40.50.1950:FF:000001">
    <property type="entry name" value="Flavin prenyltransferase UbiX"/>
    <property type="match status" value="1"/>
</dbReference>
<evidence type="ECO:0000259" key="7">
    <source>
        <dbReference type="Pfam" id="PF02441"/>
    </source>
</evidence>
<keyword evidence="8" id="KW-0456">Lyase</keyword>
<evidence type="ECO:0000256" key="6">
    <source>
        <dbReference type="ARBA" id="ARBA00066834"/>
    </source>
</evidence>
<name>A0A1J5RLZ9_9ZZZZ</name>
<dbReference type="GO" id="GO:0016829">
    <property type="term" value="F:lyase activity"/>
    <property type="evidence" value="ECO:0007669"/>
    <property type="project" value="UniProtKB-KW"/>
</dbReference>
<sequence>MSMQAKTLPLVIAITGATGVIYGVEMLRVLKELGQESHLILSEAAAMNLSIETEYSLEEVKSLASVVYSNKDVGAAVASGSFRTRGMIVAPCTIKTLSAIANSFTYNLVVRAADVSLKERRTLVLMVRETPLHKGHLALMSRAADCGAVILPPMPAFYHQPQTIMDLIHQSIGKALDQVGIEHRLFQRWTGHGRQEQPDLAA</sequence>
<dbReference type="AlphaFoldDB" id="A0A1J5RLZ9"/>
<evidence type="ECO:0000256" key="4">
    <source>
        <dbReference type="ARBA" id="ARBA00022679"/>
    </source>
</evidence>
<dbReference type="EMBL" id="MLJW01000143">
    <property type="protein sequence ID" value="OIQ96753.1"/>
    <property type="molecule type" value="Genomic_DNA"/>
</dbReference>
<accession>A0A1J5RLZ9</accession>
<reference evidence="8" key="1">
    <citation type="submission" date="2016-10" db="EMBL/GenBank/DDBJ databases">
        <title>Sequence of Gallionella enrichment culture.</title>
        <authorList>
            <person name="Poehlein A."/>
            <person name="Muehling M."/>
            <person name="Daniel R."/>
        </authorList>
    </citation>
    <scope>NUCLEOTIDE SEQUENCE</scope>
</reference>
<evidence type="ECO:0000256" key="5">
    <source>
        <dbReference type="ARBA" id="ARBA00060793"/>
    </source>
</evidence>
<evidence type="ECO:0000313" key="8">
    <source>
        <dbReference type="EMBL" id="OIQ96753.1"/>
    </source>
</evidence>
<keyword evidence="4" id="KW-0808">Transferase</keyword>
<dbReference type="Pfam" id="PF02441">
    <property type="entry name" value="Flavoprotein"/>
    <property type="match status" value="1"/>
</dbReference>
<evidence type="ECO:0000256" key="2">
    <source>
        <dbReference type="ARBA" id="ARBA00022630"/>
    </source>
</evidence>
<evidence type="ECO:0000256" key="3">
    <source>
        <dbReference type="ARBA" id="ARBA00022643"/>
    </source>
</evidence>
<keyword evidence="1" id="KW-0637">Prenyltransferase</keyword>
<dbReference type="Gene3D" id="3.40.50.1950">
    <property type="entry name" value="Flavin prenyltransferase-like"/>
    <property type="match status" value="1"/>
</dbReference>
<dbReference type="SUPFAM" id="SSF52507">
    <property type="entry name" value="Homo-oligomeric flavin-containing Cys decarboxylases, HFCD"/>
    <property type="match status" value="1"/>
</dbReference>
<proteinExistence type="inferred from homology"/>
<organism evidence="8">
    <name type="scientific">mine drainage metagenome</name>
    <dbReference type="NCBI Taxonomy" id="410659"/>
    <lineage>
        <taxon>unclassified sequences</taxon>
        <taxon>metagenomes</taxon>
        <taxon>ecological metagenomes</taxon>
    </lineage>
</organism>
<dbReference type="InterPro" id="IPR036551">
    <property type="entry name" value="Flavin_trans-like"/>
</dbReference>
<dbReference type="HAMAP" id="MF_01984">
    <property type="entry name" value="ubiX_pad"/>
    <property type="match status" value="1"/>
</dbReference>
<feature type="domain" description="Flavoprotein" evidence="7">
    <location>
        <begin position="10"/>
        <end position="172"/>
    </location>
</feature>
<evidence type="ECO:0000256" key="1">
    <source>
        <dbReference type="ARBA" id="ARBA00022602"/>
    </source>
</evidence>
<protein>
    <recommendedName>
        <fullName evidence="6">flavin prenyltransferase</fullName>
        <ecNumber evidence="6">2.5.1.129</ecNumber>
    </recommendedName>
</protein>
<dbReference type="NCBIfam" id="NF004685">
    <property type="entry name" value="PRK06029.1"/>
    <property type="match status" value="1"/>
</dbReference>
<dbReference type="InterPro" id="IPR003382">
    <property type="entry name" value="Flavoprotein"/>
</dbReference>
<keyword evidence="3" id="KW-0288">FMN</keyword>
<gene>
    <name evidence="8" type="primary">ubiX_3</name>
    <name evidence="8" type="ORF">GALL_212140</name>
</gene>
<comment type="similarity">
    <text evidence="5">Belongs to the UbiX/PAD1 family.</text>
</comment>
<dbReference type="InterPro" id="IPR004507">
    <property type="entry name" value="UbiX-like"/>
</dbReference>